<reference evidence="2 3" key="1">
    <citation type="submission" date="2018-04" db="EMBL/GenBank/DDBJ databases">
        <authorList>
            <person name="Huttner S."/>
            <person name="Dainat J."/>
        </authorList>
    </citation>
    <scope>NUCLEOTIDE SEQUENCE [LARGE SCALE GENOMIC DNA]</scope>
</reference>
<feature type="region of interest" description="Disordered" evidence="1">
    <location>
        <begin position="310"/>
        <end position="342"/>
    </location>
</feature>
<sequence length="342" mass="37507">MVPDLLLVRLGRRETQIDIPRAAGDGAVLGLRVHPDAGLSDAQLLRDPRGLGLVRVARLDALAEARARHLRDRLHRDPLALRQRPRAQRPAPGPLPDHRREDHAPPLLIRLVGADIRRQRRGIVHRQVRAPEHAHLDIPILQQRQRHRVLPAPQKPLGPIDRIDRPHPTAPAALALPAIDQRQHVLHIRDRAAQQPLGRDVVQAGLAHEPPDALAQRRVRPQRRGLLLGDDGVVREARAQRGDDQRLRAEVAHRHRRRVVLGHRALGPLLAEDALGQLRRALHGQLRDLQLGRVDGGHCCCCCHVAGGGGGRGVSGSEVAEEQAEAGDDAVAGGGEDGQDQD</sequence>
<evidence type="ECO:0000313" key="2">
    <source>
        <dbReference type="EMBL" id="SPQ23259.1"/>
    </source>
</evidence>
<dbReference type="EMBL" id="OUUZ01000010">
    <property type="protein sequence ID" value="SPQ23259.1"/>
    <property type="molecule type" value="Genomic_DNA"/>
</dbReference>
<evidence type="ECO:0000256" key="1">
    <source>
        <dbReference type="SAM" id="MobiDB-lite"/>
    </source>
</evidence>
<protein>
    <submittedName>
        <fullName evidence="2">0e517988-b052-413b-9ef9-b736729d3b88</fullName>
    </submittedName>
</protein>
<proteinExistence type="predicted"/>
<name>A0A3S4D5M1_9PEZI</name>
<organism evidence="2 3">
    <name type="scientific">Thermothielavioides terrestris</name>
    <dbReference type="NCBI Taxonomy" id="2587410"/>
    <lineage>
        <taxon>Eukaryota</taxon>
        <taxon>Fungi</taxon>
        <taxon>Dikarya</taxon>
        <taxon>Ascomycota</taxon>
        <taxon>Pezizomycotina</taxon>
        <taxon>Sordariomycetes</taxon>
        <taxon>Sordariomycetidae</taxon>
        <taxon>Sordariales</taxon>
        <taxon>Chaetomiaceae</taxon>
        <taxon>Thermothielavioides</taxon>
    </lineage>
</organism>
<dbReference type="AlphaFoldDB" id="A0A3S4D5M1"/>
<gene>
    <name evidence="2" type="ORF">TT172_LOCUS5678</name>
</gene>
<dbReference type="Proteomes" id="UP000289323">
    <property type="component" value="Unassembled WGS sequence"/>
</dbReference>
<accession>A0A3S4D5M1</accession>
<feature type="region of interest" description="Disordered" evidence="1">
    <location>
        <begin position="74"/>
        <end position="104"/>
    </location>
</feature>
<feature type="compositionally biased region" description="Acidic residues" evidence="1">
    <location>
        <begin position="319"/>
        <end position="328"/>
    </location>
</feature>
<evidence type="ECO:0000313" key="3">
    <source>
        <dbReference type="Proteomes" id="UP000289323"/>
    </source>
</evidence>